<name>A0AA38KZI6_9AGAR</name>
<reference evidence="2" key="1">
    <citation type="submission" date="2022-08" db="EMBL/GenBank/DDBJ databases">
        <authorList>
            <consortium name="DOE Joint Genome Institute"/>
            <person name="Min B."/>
            <person name="Riley R."/>
            <person name="Sierra-Patev S."/>
            <person name="Naranjo-Ortiz M."/>
            <person name="Looney B."/>
            <person name="Konkel Z."/>
            <person name="Slot J.C."/>
            <person name="Sakamoto Y."/>
            <person name="Steenwyk J.L."/>
            <person name="Rokas A."/>
            <person name="Carro J."/>
            <person name="Camarero S."/>
            <person name="Ferreira P."/>
            <person name="Molpeceres G."/>
            <person name="Ruiz-Duenas F.J."/>
            <person name="Serrano A."/>
            <person name="Henrissat B."/>
            <person name="Drula E."/>
            <person name="Hughes K.W."/>
            <person name="Mata J.L."/>
            <person name="Ishikawa N.K."/>
            <person name="Vargas-Isla R."/>
            <person name="Ushijima S."/>
            <person name="Smith C.A."/>
            <person name="Ahrendt S."/>
            <person name="Andreopoulos W."/>
            <person name="He G."/>
            <person name="Labutti K."/>
            <person name="Lipzen A."/>
            <person name="Ng V."/>
            <person name="Sandor L."/>
            <person name="Barry K."/>
            <person name="Martinez A.T."/>
            <person name="Xiao Y."/>
            <person name="Gibbons J.G."/>
            <person name="Terashima K."/>
            <person name="Hibbett D.S."/>
            <person name="Grigoriev I.V."/>
        </authorList>
    </citation>
    <scope>NUCLEOTIDE SEQUENCE</scope>
    <source>
        <strain evidence="2">TFB10291</strain>
    </source>
</reference>
<protein>
    <submittedName>
        <fullName evidence="2">Uncharacterized protein</fullName>
    </submittedName>
</protein>
<organism evidence="2 3">
    <name type="scientific">Lentinula aff. detonsa</name>
    <dbReference type="NCBI Taxonomy" id="2804958"/>
    <lineage>
        <taxon>Eukaryota</taxon>
        <taxon>Fungi</taxon>
        <taxon>Dikarya</taxon>
        <taxon>Basidiomycota</taxon>
        <taxon>Agaricomycotina</taxon>
        <taxon>Agaricomycetes</taxon>
        <taxon>Agaricomycetidae</taxon>
        <taxon>Agaricales</taxon>
        <taxon>Marasmiineae</taxon>
        <taxon>Omphalotaceae</taxon>
        <taxon>Lentinula</taxon>
    </lineage>
</organism>
<evidence type="ECO:0000256" key="1">
    <source>
        <dbReference type="SAM" id="Phobius"/>
    </source>
</evidence>
<dbReference type="EMBL" id="MU793334">
    <property type="protein sequence ID" value="KAJ3785678.1"/>
    <property type="molecule type" value="Genomic_DNA"/>
</dbReference>
<accession>A0AA38KZI6</accession>
<proteinExistence type="predicted"/>
<dbReference type="AlphaFoldDB" id="A0AA38KZI6"/>
<keyword evidence="1" id="KW-0812">Transmembrane</keyword>
<evidence type="ECO:0000313" key="3">
    <source>
        <dbReference type="Proteomes" id="UP001163798"/>
    </source>
</evidence>
<gene>
    <name evidence="2" type="ORF">GGU10DRAFT_191846</name>
</gene>
<evidence type="ECO:0000313" key="2">
    <source>
        <dbReference type="EMBL" id="KAJ3785678.1"/>
    </source>
</evidence>
<feature type="transmembrane region" description="Helical" evidence="1">
    <location>
        <begin position="48"/>
        <end position="70"/>
    </location>
</feature>
<dbReference type="Proteomes" id="UP001163798">
    <property type="component" value="Unassembled WGS sequence"/>
</dbReference>
<sequence>MPFIHNEQTYATSKNIRPLGEHAYTQDSGDLMAPTLPLPQGQISNEDIAIITLTAILILICGTAAISFPIRVVRRTWTRSKTVDNFALQSGSGVRVGHFMICAAGCWCSGWIRNPHTILWIMGIVSPDSDPESPLYIVFDGDCRRDTSRLLASILKEGDHQKVIMLGTHIVYGIASGLGHIFENFPDLSNDTDHFNIFSDPQGIGRREISRDVKPTWGYFIKADSNVGLCSSLIREIFDDVNDIVNDWLPEVDANGWETRVDPTTMSYRQILAWVIWPCRNTTKLSAISIVDQGLSRHSNNKAEYAPPQLLVSMGRKYRATPLSVT</sequence>
<keyword evidence="1" id="KW-0472">Membrane</keyword>
<keyword evidence="3" id="KW-1185">Reference proteome</keyword>
<keyword evidence="1" id="KW-1133">Transmembrane helix</keyword>
<comment type="caution">
    <text evidence="2">The sequence shown here is derived from an EMBL/GenBank/DDBJ whole genome shotgun (WGS) entry which is preliminary data.</text>
</comment>